<proteinExistence type="predicted"/>
<feature type="domain" description="DUF6922" evidence="1">
    <location>
        <begin position="8"/>
        <end position="59"/>
    </location>
</feature>
<dbReference type="RefSeq" id="WP_308348314.1">
    <property type="nucleotide sequence ID" value="NZ_CP129971.1"/>
</dbReference>
<sequence>MKSLVSKFSGHLFWDVEIEKINSDKHAPFLIERVLKKGNLEDLNLLSQIFETKKIVSIVKELKNLDPKSANFAHIYFDIPKNEMICYTKNPSQTKHWIY</sequence>
<evidence type="ECO:0000313" key="2">
    <source>
        <dbReference type="EMBL" id="WMN11296.1"/>
    </source>
</evidence>
<evidence type="ECO:0000259" key="1">
    <source>
        <dbReference type="Pfam" id="PF21956"/>
    </source>
</evidence>
<dbReference type="KEGG" id="msaa:QYS49_37870"/>
<dbReference type="EMBL" id="CP129971">
    <property type="protein sequence ID" value="WMN11296.1"/>
    <property type="molecule type" value="Genomic_DNA"/>
</dbReference>
<dbReference type="AlphaFoldDB" id="A0AA51RAN4"/>
<keyword evidence="3" id="KW-1185">Reference proteome</keyword>
<name>A0AA51RAN4_9BACT</name>
<dbReference type="InterPro" id="IPR053830">
    <property type="entry name" value="DUF6922"/>
</dbReference>
<dbReference type="Proteomes" id="UP001230496">
    <property type="component" value="Chromosome"/>
</dbReference>
<gene>
    <name evidence="2" type="ORF">QYS49_37870</name>
</gene>
<dbReference type="Pfam" id="PF21956">
    <property type="entry name" value="DUF6922"/>
    <property type="match status" value="1"/>
</dbReference>
<evidence type="ECO:0000313" key="3">
    <source>
        <dbReference type="Proteomes" id="UP001230496"/>
    </source>
</evidence>
<accession>A0AA51RAN4</accession>
<organism evidence="2 3">
    <name type="scientific">Marivirga salinarum</name>
    <dbReference type="NCBI Taxonomy" id="3059078"/>
    <lineage>
        <taxon>Bacteria</taxon>
        <taxon>Pseudomonadati</taxon>
        <taxon>Bacteroidota</taxon>
        <taxon>Cytophagia</taxon>
        <taxon>Cytophagales</taxon>
        <taxon>Marivirgaceae</taxon>
        <taxon>Marivirga</taxon>
    </lineage>
</organism>
<protein>
    <recommendedName>
        <fullName evidence="1">DUF6922 domain-containing protein</fullName>
    </recommendedName>
</protein>
<reference evidence="2 3" key="1">
    <citation type="submission" date="2023-08" db="EMBL/GenBank/DDBJ databases">
        <title>Comparative genomics and taxonomic characterization of three novel marine species of genus Marivirga.</title>
        <authorList>
            <person name="Muhammad N."/>
            <person name="Kim S.-G."/>
        </authorList>
    </citation>
    <scope>NUCLEOTIDE SEQUENCE [LARGE SCALE GENOMIC DNA]</scope>
    <source>
        <strain evidence="2 3">BDSF4-3</strain>
    </source>
</reference>